<dbReference type="SUPFAM" id="SSF52540">
    <property type="entry name" value="P-loop containing nucleoside triphosphate hydrolases"/>
    <property type="match status" value="1"/>
</dbReference>
<keyword evidence="4" id="KW-0862">Zinc</keyword>
<dbReference type="PROSITE" id="PS50157">
    <property type="entry name" value="ZINC_FINGER_C2H2_2"/>
    <property type="match status" value="3"/>
</dbReference>
<dbReference type="InterPro" id="IPR056125">
    <property type="entry name" value="DUF7708"/>
</dbReference>
<dbReference type="SMART" id="SM00355">
    <property type="entry name" value="ZnF_C2H2"/>
    <property type="match status" value="5"/>
</dbReference>
<feature type="compositionally biased region" description="Acidic residues" evidence="6">
    <location>
        <begin position="853"/>
        <end position="863"/>
    </location>
</feature>
<keyword evidence="3 5" id="KW-0863">Zinc-finger</keyword>
<evidence type="ECO:0000313" key="9">
    <source>
        <dbReference type="Proteomes" id="UP001148614"/>
    </source>
</evidence>
<evidence type="ECO:0000256" key="1">
    <source>
        <dbReference type="ARBA" id="ARBA00022723"/>
    </source>
</evidence>
<dbReference type="EMBL" id="JANPWZ010000135">
    <property type="protein sequence ID" value="KAJ3579076.1"/>
    <property type="molecule type" value="Genomic_DNA"/>
</dbReference>
<dbReference type="PANTHER" id="PTHR10039">
    <property type="entry name" value="AMELOGENIN"/>
    <property type="match status" value="1"/>
</dbReference>
<dbReference type="PROSITE" id="PS00028">
    <property type="entry name" value="ZINC_FINGER_C2H2_1"/>
    <property type="match status" value="2"/>
</dbReference>
<evidence type="ECO:0000313" key="8">
    <source>
        <dbReference type="EMBL" id="KAJ3579076.1"/>
    </source>
</evidence>
<dbReference type="VEuPathDB" id="FungiDB:F4678DRAFT_481832"/>
<accession>A0A9W8NKY0</accession>
<keyword evidence="2" id="KW-0677">Repeat</keyword>
<dbReference type="Pfam" id="PF24883">
    <property type="entry name" value="NPHP3_N"/>
    <property type="match status" value="2"/>
</dbReference>
<feature type="region of interest" description="Disordered" evidence="6">
    <location>
        <begin position="846"/>
        <end position="882"/>
    </location>
</feature>
<gene>
    <name evidence="8" type="ORF">NPX13_g1491</name>
</gene>
<evidence type="ECO:0000256" key="5">
    <source>
        <dbReference type="PROSITE-ProRule" id="PRU00042"/>
    </source>
</evidence>
<dbReference type="SUPFAM" id="SSF57667">
    <property type="entry name" value="beta-beta-alpha zinc fingers"/>
    <property type="match status" value="1"/>
</dbReference>
<dbReference type="Gene3D" id="3.30.160.60">
    <property type="entry name" value="Classic Zinc Finger"/>
    <property type="match status" value="2"/>
</dbReference>
<keyword evidence="1" id="KW-0479">Metal-binding</keyword>
<protein>
    <recommendedName>
        <fullName evidence="7">C2H2-type domain-containing protein</fullName>
    </recommendedName>
</protein>
<organism evidence="8 9">
    <name type="scientific">Xylaria arbuscula</name>
    <dbReference type="NCBI Taxonomy" id="114810"/>
    <lineage>
        <taxon>Eukaryota</taxon>
        <taxon>Fungi</taxon>
        <taxon>Dikarya</taxon>
        <taxon>Ascomycota</taxon>
        <taxon>Pezizomycotina</taxon>
        <taxon>Sordariomycetes</taxon>
        <taxon>Xylariomycetidae</taxon>
        <taxon>Xylariales</taxon>
        <taxon>Xylariaceae</taxon>
        <taxon>Xylaria</taxon>
    </lineage>
</organism>
<dbReference type="InterPro" id="IPR056884">
    <property type="entry name" value="NPHP3-like_N"/>
</dbReference>
<dbReference type="Pfam" id="PF24809">
    <property type="entry name" value="DUF7708"/>
    <property type="match status" value="1"/>
</dbReference>
<evidence type="ECO:0000256" key="6">
    <source>
        <dbReference type="SAM" id="MobiDB-lite"/>
    </source>
</evidence>
<sequence>MAAPTTQSLLEKSLQKFKNGLTKRLTASFEATTLEALEASIHEIQVKQHAQRRIQGLHKLGRFIEAIKQYGEVIDRIYGSNHFVAFIWGPLSFLLQTTSIADDAFREILDVYESIREELPLLIQHQDLFTIRPHMTQILSDIYEEILSFQHIILRYFQQPQWRRVFDSSWNVTKAHFESIVTNIARHQRLIEKQATPLEIGEARESAQRSHHHGNDQLSKQDLQRLRDVHNWLRATNIDIDQDNHEKARAEYPGTGRWLLNSTVFQDWFNPQFPAIPPLLWLNGIPGAGKTVLASLVIEEARRLNPPPRDDGLLPTFYQKSCRSGESVLTSQSLIEELLSLAFGNCKSAYIIIDGLDECPRDERKFITRWFRGLVEDLPNTEPERLRCLFTSQDDGIARKDFAGLASIKVEAKDNRPDIEVYSRTEAQKLRQSCTSLTQEKADTISRAVVESAGGLFLLAKLIWINLTSSTSIARIDEVLEPYGFPTSINDAYSRIMERIAADAQGGAMEDVLRLLGWLVCAKRPLKWHEIQAMNSTMLEEQCISLERYSFIKSPKDLCASLVETQEDGTVEFVHLTVKFFLTEAKYVNPSNEELKLATFCIDYLNLPTCVDLPTEKRVVNGDYVFMDYAVLYWLQHLEEGVTPGRNEDEGCQEHAELMEQLAESLGIFIDQHWAAPTVTSVLSKRVSKKLQFFQSFGFYDRLDKAMASTRKQWNDFGNMDKREIALDLVDLVGRVRDLLEHIISDPMIPFTHTVTDRYGKSLFKCPRFSCKFFSQGFPSRDERDRHISKHERPFRCPEETCYFYAWGFAFEADRKKHMEENHSTTSYEDREFPTDQDIENSIVAGRERSYENEDGNELEPSMEVEPVPNPTPPPTAVRRGKKPRQTQFICESCPKVFTKRSNLNSHLQSHGIERPYKCPECDTSFVRQNDFNRHRKKHKGEKFDCRGCGKLFSRKDTLDKHYESRVGRECRRSLTVFK</sequence>
<keyword evidence="9" id="KW-1185">Reference proteome</keyword>
<feature type="domain" description="C2H2-type" evidence="7">
    <location>
        <begin position="944"/>
        <end position="971"/>
    </location>
</feature>
<dbReference type="FunFam" id="3.30.160.60:FF:002343">
    <property type="entry name" value="Zinc finger protein 33A"/>
    <property type="match status" value="1"/>
</dbReference>
<evidence type="ECO:0000259" key="7">
    <source>
        <dbReference type="PROSITE" id="PS50157"/>
    </source>
</evidence>
<dbReference type="GO" id="GO:0008270">
    <property type="term" value="F:zinc ion binding"/>
    <property type="evidence" value="ECO:0007669"/>
    <property type="project" value="UniProtKB-KW"/>
</dbReference>
<evidence type="ECO:0000256" key="4">
    <source>
        <dbReference type="ARBA" id="ARBA00022833"/>
    </source>
</evidence>
<name>A0A9W8NKY0_9PEZI</name>
<dbReference type="InterPro" id="IPR013087">
    <property type="entry name" value="Znf_C2H2_type"/>
</dbReference>
<evidence type="ECO:0000256" key="2">
    <source>
        <dbReference type="ARBA" id="ARBA00022737"/>
    </source>
</evidence>
<dbReference type="PANTHER" id="PTHR10039:SF14">
    <property type="entry name" value="NACHT DOMAIN-CONTAINING PROTEIN"/>
    <property type="match status" value="1"/>
</dbReference>
<dbReference type="InterPro" id="IPR027417">
    <property type="entry name" value="P-loop_NTPase"/>
</dbReference>
<feature type="domain" description="C2H2-type" evidence="7">
    <location>
        <begin position="889"/>
        <end position="916"/>
    </location>
</feature>
<dbReference type="InterPro" id="IPR036236">
    <property type="entry name" value="Znf_C2H2_sf"/>
</dbReference>
<dbReference type="Pfam" id="PF00096">
    <property type="entry name" value="zf-C2H2"/>
    <property type="match status" value="2"/>
</dbReference>
<comment type="caution">
    <text evidence="8">The sequence shown here is derived from an EMBL/GenBank/DDBJ whole genome shotgun (WGS) entry which is preliminary data.</text>
</comment>
<feature type="domain" description="C2H2-type" evidence="7">
    <location>
        <begin position="917"/>
        <end position="944"/>
    </location>
</feature>
<evidence type="ECO:0000256" key="3">
    <source>
        <dbReference type="ARBA" id="ARBA00022771"/>
    </source>
</evidence>
<dbReference type="Proteomes" id="UP001148614">
    <property type="component" value="Unassembled WGS sequence"/>
</dbReference>
<dbReference type="AlphaFoldDB" id="A0A9W8NKY0"/>
<reference evidence="8" key="1">
    <citation type="submission" date="2022-07" db="EMBL/GenBank/DDBJ databases">
        <title>Genome Sequence of Xylaria arbuscula.</title>
        <authorList>
            <person name="Buettner E."/>
        </authorList>
    </citation>
    <scope>NUCLEOTIDE SEQUENCE</scope>
    <source>
        <strain evidence="8">VT107</strain>
    </source>
</reference>
<proteinExistence type="predicted"/>